<dbReference type="AlphaFoldDB" id="A0A0K2TW84"/>
<organism evidence="1">
    <name type="scientific">Lepeophtheirus salmonis</name>
    <name type="common">Salmon louse</name>
    <name type="synonym">Caligus salmonis</name>
    <dbReference type="NCBI Taxonomy" id="72036"/>
    <lineage>
        <taxon>Eukaryota</taxon>
        <taxon>Metazoa</taxon>
        <taxon>Ecdysozoa</taxon>
        <taxon>Arthropoda</taxon>
        <taxon>Crustacea</taxon>
        <taxon>Multicrustacea</taxon>
        <taxon>Hexanauplia</taxon>
        <taxon>Copepoda</taxon>
        <taxon>Siphonostomatoida</taxon>
        <taxon>Caligidae</taxon>
        <taxon>Lepeophtheirus</taxon>
    </lineage>
</organism>
<dbReference type="InterPro" id="IPR036397">
    <property type="entry name" value="RNaseH_sf"/>
</dbReference>
<dbReference type="Gene3D" id="3.30.420.10">
    <property type="entry name" value="Ribonuclease H-like superfamily/Ribonuclease H"/>
    <property type="match status" value="1"/>
</dbReference>
<protein>
    <submittedName>
        <fullName evidence="1">Uncharacterized protein</fullName>
    </submittedName>
</protein>
<proteinExistence type="predicted"/>
<dbReference type="EMBL" id="HACA01012280">
    <property type="protein sequence ID" value="CDW29641.1"/>
    <property type="molecule type" value="Transcribed_RNA"/>
</dbReference>
<dbReference type="GO" id="GO:0003676">
    <property type="term" value="F:nucleic acid binding"/>
    <property type="evidence" value="ECO:0007669"/>
    <property type="project" value="InterPro"/>
</dbReference>
<sequence length="218" mass="25075">MLNDLAVEFNNIFLGISSFKHGNIQENFHHRSSKGTIENAIRIDLHFLSRVRASKHLLTEQNKTNRMSKGKILIKQMKSKGSYARFFFPDAKHKRRNDKWICLDPDEVQPVMKTKNPASVMVLGVISTEGQVMPPFFQNDQNLTNEVNKDVLKDMVILCMNEVTDGKPYTFQQDSAPVHRVKNFQEVLEQNVPDFGPPFYWAANSPELNPFGFTCEAW</sequence>
<reference evidence="1" key="1">
    <citation type="submission" date="2014-05" db="EMBL/GenBank/DDBJ databases">
        <authorList>
            <person name="Chronopoulou M."/>
        </authorList>
    </citation>
    <scope>NUCLEOTIDE SEQUENCE</scope>
    <source>
        <tissue evidence="1">Whole organism</tissue>
    </source>
</reference>
<evidence type="ECO:0000313" key="1">
    <source>
        <dbReference type="EMBL" id="CDW29641.1"/>
    </source>
</evidence>
<accession>A0A0K2TW84</accession>
<name>A0A0K2TW84_LEPSM</name>